<feature type="domain" description="Thioredoxin-like fold" evidence="2">
    <location>
        <begin position="4"/>
        <end position="74"/>
    </location>
</feature>
<evidence type="ECO:0000259" key="2">
    <source>
        <dbReference type="Pfam" id="PF13192"/>
    </source>
</evidence>
<dbReference type="InterPro" id="IPR036249">
    <property type="entry name" value="Thioredoxin-like_sf"/>
</dbReference>
<name>K0B776_9ARCH</name>
<dbReference type="InterPro" id="IPR012336">
    <property type="entry name" value="Thioredoxin-like_fold"/>
</dbReference>
<dbReference type="SUPFAM" id="SSF52833">
    <property type="entry name" value="Thioredoxin-like"/>
    <property type="match status" value="1"/>
</dbReference>
<dbReference type="OrthoDB" id="35385at2157"/>
<gene>
    <name evidence="3" type="ORF">NSED_00780</name>
</gene>
<dbReference type="KEGG" id="nir:NSED_00780"/>
<evidence type="ECO:0000256" key="1">
    <source>
        <dbReference type="ARBA" id="ARBA00007787"/>
    </source>
</evidence>
<comment type="similarity">
    <text evidence="1">Belongs to the glutaredoxin family.</text>
</comment>
<keyword evidence="4" id="KW-1185">Reference proteome</keyword>
<sequence>MSHKVEILTTPSCGNCNLVEKILNELNILYEIIDVTEKPEYLEKYPIFTAPGIVIDDKLEFTGIPKKHEILEKLS</sequence>
<dbReference type="Pfam" id="PF13192">
    <property type="entry name" value="Thioredoxin_3"/>
    <property type="match status" value="1"/>
</dbReference>
<dbReference type="PROSITE" id="PS51354">
    <property type="entry name" value="GLUTAREDOXIN_2"/>
    <property type="match status" value="1"/>
</dbReference>
<reference evidence="3 4" key="1">
    <citation type="journal article" date="2012" name="J. Bacteriol.">
        <title>Draft Genome Sequence of an Ammonia-Oxidizing Archaeon, "Candidatus Nitrosopumilus sediminis" AR2, from Svalbard in the Arctic Circle.</title>
        <authorList>
            <person name="Park S.J."/>
            <person name="Kim J.G."/>
            <person name="Jung M.Y."/>
            <person name="Kim S.J."/>
            <person name="Cha I.T."/>
            <person name="Ghai R."/>
            <person name="Martin-Cuadrado A.B."/>
            <person name="Rodriguez-Valera F."/>
            <person name="Rhee S.K."/>
        </authorList>
    </citation>
    <scope>NUCLEOTIDE SEQUENCE [LARGE SCALE GENOMIC DNA]</scope>
    <source>
        <strain evidence="3 4">AR2</strain>
    </source>
</reference>
<dbReference type="HOGENOM" id="CLU_090389_20_0_2"/>
<evidence type="ECO:0000313" key="3">
    <source>
        <dbReference type="EMBL" id="AFS81968.1"/>
    </source>
</evidence>
<dbReference type="Gene3D" id="3.40.30.10">
    <property type="entry name" value="Glutaredoxin"/>
    <property type="match status" value="1"/>
</dbReference>
<dbReference type="eggNOG" id="arCOG01218">
    <property type="taxonomic scope" value="Archaea"/>
</dbReference>
<evidence type="ECO:0000313" key="4">
    <source>
        <dbReference type="Proteomes" id="UP000006100"/>
    </source>
</evidence>
<dbReference type="AlphaFoldDB" id="K0B776"/>
<dbReference type="PATRIC" id="fig|1229909.8.peg.164"/>
<dbReference type="Proteomes" id="UP000006100">
    <property type="component" value="Chromosome"/>
</dbReference>
<dbReference type="RefSeq" id="WP_014964340.1">
    <property type="nucleotide sequence ID" value="NC_018656.1"/>
</dbReference>
<dbReference type="STRING" id="1229909.NSED_00780"/>
<organism evidence="3 4">
    <name type="scientific">Candidatus Nitrosopumilus sediminis</name>
    <dbReference type="NCBI Taxonomy" id="1229909"/>
    <lineage>
        <taxon>Archaea</taxon>
        <taxon>Nitrososphaerota</taxon>
        <taxon>Nitrososphaeria</taxon>
        <taxon>Nitrosopumilales</taxon>
        <taxon>Nitrosopumilaceae</taxon>
        <taxon>Nitrosopumilus</taxon>
    </lineage>
</organism>
<dbReference type="GeneID" id="13698028"/>
<dbReference type="EMBL" id="CP003843">
    <property type="protein sequence ID" value="AFS81968.1"/>
    <property type="molecule type" value="Genomic_DNA"/>
</dbReference>
<proteinExistence type="inferred from homology"/>
<protein>
    <submittedName>
        <fullName evidence="3">Glutaredoxin</fullName>
    </submittedName>
</protein>
<accession>K0B776</accession>